<evidence type="ECO:0000256" key="1">
    <source>
        <dbReference type="SAM" id="Phobius"/>
    </source>
</evidence>
<sequence length="267" mass="30058">MPVAVAVLIVVIGFVLIFSVAWLWQLRTENAGMVDPVWAASLGAAALFIGVCGTGAAVNRVCVAAGGAVWGARLAWHLWRRNRGKPEDTRYHAFRERWGKHAARNMFGFFQLQAFISMLLAIAFFVPAYARDAPSPLCIAGFVVVWIVAVAGEAAADRQLKRFVADPANRGKVCREGWWRYSRHPNYFFECVHWIAYAVLSIDMPWDWATLAPPVLMAWLLLKVSGIPILEAHLAETRDGYRDYMRTTSALIPWPRKTRMNKARTNR</sequence>
<dbReference type="InterPro" id="IPR010721">
    <property type="entry name" value="UstE-like"/>
</dbReference>
<dbReference type="AlphaFoldDB" id="A0A158CUZ7"/>
<dbReference type="PANTHER" id="PTHR32251">
    <property type="entry name" value="3-OXO-5-ALPHA-STEROID 4-DEHYDROGENASE"/>
    <property type="match status" value="1"/>
</dbReference>
<feature type="transmembrane region" description="Helical" evidence="1">
    <location>
        <begin position="107"/>
        <end position="127"/>
    </location>
</feature>
<dbReference type="Gene3D" id="1.20.120.1630">
    <property type="match status" value="1"/>
</dbReference>
<dbReference type="Proteomes" id="UP000054596">
    <property type="component" value="Unassembled WGS sequence"/>
</dbReference>
<feature type="transmembrane region" description="Helical" evidence="1">
    <location>
        <begin position="133"/>
        <end position="152"/>
    </location>
</feature>
<name>A0A158CUZ7_9BURK</name>
<dbReference type="PANTHER" id="PTHR32251:SF17">
    <property type="entry name" value="STEROID 5-ALPHA REDUCTASE C-TERMINAL DOMAIN-CONTAINING PROTEIN"/>
    <property type="match status" value="1"/>
</dbReference>
<keyword evidence="1" id="KW-1133">Transmembrane helix</keyword>
<keyword evidence="1" id="KW-0812">Transmembrane</keyword>
<dbReference type="STRING" id="1777143.AWB82_05848"/>
<evidence type="ECO:0000313" key="3">
    <source>
        <dbReference type="Proteomes" id="UP000054596"/>
    </source>
</evidence>
<feature type="transmembrane region" description="Helical" evidence="1">
    <location>
        <begin position="6"/>
        <end position="24"/>
    </location>
</feature>
<dbReference type="PROSITE" id="PS50244">
    <property type="entry name" value="S5A_REDUCTASE"/>
    <property type="match status" value="1"/>
</dbReference>
<keyword evidence="3" id="KW-1185">Reference proteome</keyword>
<feature type="transmembrane region" description="Helical" evidence="1">
    <location>
        <begin position="31"/>
        <end position="51"/>
    </location>
</feature>
<dbReference type="OrthoDB" id="9779233at2"/>
<dbReference type="Pfam" id="PF06966">
    <property type="entry name" value="DUF1295"/>
    <property type="match status" value="1"/>
</dbReference>
<comment type="caution">
    <text evidence="2">The sequence shown here is derived from an EMBL/GenBank/DDBJ whole genome shotgun (WGS) entry which is preliminary data.</text>
</comment>
<reference evidence="2" key="1">
    <citation type="submission" date="2016-01" db="EMBL/GenBank/DDBJ databases">
        <authorList>
            <person name="Peeters C."/>
        </authorList>
    </citation>
    <scope>NUCLEOTIDE SEQUENCE [LARGE SCALE GENOMIC DNA]</scope>
    <source>
        <strain evidence="2">LMG 29325</strain>
    </source>
</reference>
<gene>
    <name evidence="2" type="ORF">AWB82_05848</name>
</gene>
<keyword evidence="1" id="KW-0472">Membrane</keyword>
<organism evidence="2 3">
    <name type="scientific">Caballeronia glebae</name>
    <dbReference type="NCBI Taxonomy" id="1777143"/>
    <lineage>
        <taxon>Bacteria</taxon>
        <taxon>Pseudomonadati</taxon>
        <taxon>Pseudomonadota</taxon>
        <taxon>Betaproteobacteria</taxon>
        <taxon>Burkholderiales</taxon>
        <taxon>Burkholderiaceae</taxon>
        <taxon>Caballeronia</taxon>
    </lineage>
</organism>
<dbReference type="RefSeq" id="WP_086972818.1">
    <property type="nucleotide sequence ID" value="NZ_FCOJ02000058.1"/>
</dbReference>
<accession>A0A158CUZ7</accession>
<dbReference type="GO" id="GO:0016020">
    <property type="term" value="C:membrane"/>
    <property type="evidence" value="ECO:0007669"/>
    <property type="project" value="TreeGrafter"/>
</dbReference>
<proteinExistence type="predicted"/>
<protein>
    <submittedName>
        <fullName evidence="2">3-oxo-5-alpha-steroid 4-dehydrogenase</fullName>
    </submittedName>
</protein>
<evidence type="ECO:0000313" key="2">
    <source>
        <dbReference type="EMBL" id="SAK86050.1"/>
    </source>
</evidence>
<dbReference type="EMBL" id="FCOJ02000058">
    <property type="protein sequence ID" value="SAK86050.1"/>
    <property type="molecule type" value="Genomic_DNA"/>
</dbReference>